<accession>A0A6L3VIU2</accession>
<evidence type="ECO:0000256" key="3">
    <source>
        <dbReference type="ARBA" id="ARBA00006047"/>
    </source>
</evidence>
<keyword evidence="7 10" id="KW-0663">Pyridoxal phosphate</keyword>
<evidence type="ECO:0000256" key="1">
    <source>
        <dbReference type="ARBA" id="ARBA00001275"/>
    </source>
</evidence>
<sequence>MFSNKEKFKEFFLQRLEMTCGKSFGESTKRDHYFTIGNMIREYVSTGWINTNERYRMAKEKQVYYLSIEFLLGRLLHHNLLNLGLEDVVREGLKDLGIDLNELEEIEADAGLGNGGLGRLAACFMDSLASLNFPGHGCGIRYKHGLFEQKIVDGYQVELPEQWLRHGHVWEVRRADLAIEVPFWGSVENREENGQLVFRHVGTETITAVPYDMPIVGFKTETVNTLRLWNAEASPYPIHKDILKYKRDTESVSEFLYPDDTHDEGKILRLKQQYFLVSASVRSIIRSYKKQYDTLQHFHEHVCIHINDTHPVLAIPELMRVLIDEEGMGWDEAWHITVNTISYTNHTTLSEALEKWPVRIFQPLLPRIYMIIHEINERYCQQLWDLYPGEWDHIESMAIIAHNEVRMAHLALVGSFSVNGVAALHTEILKKREMKSFYQIFPEKFNNKTNGITHRRWLLKANPLLSKLISEGIGDEWIQRPEKLLELNKFTEDTSYLEQLYQIKQQNKERLAKRILEQNGIVVDASSIFDIHVKRLHAYKRQLLNILHVMYLYNQLKEDSSFHMHPRTFIFGAKASPGYYYAKKIIKLINTVAEKVNKDDRTNEKLKVIFLENYRVSLAEEIFPGADISEQISTASKEASGTGNMKFMMNGALTVGTLDGANVEMMERVGEDNLFIFGLTADQVLNYNQHGGYNSRDYYHHDKRIRQAMDQLINGFFPDSDAEFEPIFDSLLSENDQYFVLRDFDSYVNIQKEAGATYENRKQWQKMSLKNIAASGYFSSDRTIREYAEDIWRIKAE</sequence>
<dbReference type="EC" id="2.4.1.1" evidence="11"/>
<dbReference type="PANTHER" id="PTHR11468:SF3">
    <property type="entry name" value="GLYCOGEN PHOSPHORYLASE, LIVER FORM"/>
    <property type="match status" value="1"/>
</dbReference>
<dbReference type="RefSeq" id="WP_151533671.1">
    <property type="nucleotide sequence ID" value="NZ_WBOS01000001.1"/>
</dbReference>
<evidence type="ECO:0000256" key="11">
    <source>
        <dbReference type="RuleBase" id="RU000587"/>
    </source>
</evidence>
<organism evidence="12 13">
    <name type="scientific">Cytobacillus depressus</name>
    <dbReference type="NCBI Taxonomy" id="1602942"/>
    <lineage>
        <taxon>Bacteria</taxon>
        <taxon>Bacillati</taxon>
        <taxon>Bacillota</taxon>
        <taxon>Bacilli</taxon>
        <taxon>Bacillales</taxon>
        <taxon>Bacillaceae</taxon>
        <taxon>Cytobacillus</taxon>
    </lineage>
</organism>
<dbReference type="PANTHER" id="PTHR11468">
    <property type="entry name" value="GLYCOGEN PHOSPHORYLASE"/>
    <property type="match status" value="1"/>
</dbReference>
<dbReference type="InterPro" id="IPR011833">
    <property type="entry name" value="Glycg_phsphrylas"/>
</dbReference>
<feature type="modified residue" description="N6-(pyridoxal phosphate)lysine" evidence="10">
    <location>
        <position position="646"/>
    </location>
</feature>
<evidence type="ECO:0000256" key="5">
    <source>
        <dbReference type="ARBA" id="ARBA00022676"/>
    </source>
</evidence>
<dbReference type="EMBL" id="WBOS01000001">
    <property type="protein sequence ID" value="KAB2338925.1"/>
    <property type="molecule type" value="Genomic_DNA"/>
</dbReference>
<keyword evidence="4" id="KW-0021">Allosteric enzyme</keyword>
<dbReference type="CDD" id="cd04300">
    <property type="entry name" value="GT35_Glycogen_Phosphorylase"/>
    <property type="match status" value="1"/>
</dbReference>
<dbReference type="AlphaFoldDB" id="A0A6L3VIU2"/>
<comment type="catalytic activity">
    <reaction evidence="1 11">
        <text>[(1-&gt;4)-alpha-D-glucosyl](n) + phosphate = [(1-&gt;4)-alpha-D-glucosyl](n-1) + alpha-D-glucose 1-phosphate</text>
        <dbReference type="Rhea" id="RHEA:41732"/>
        <dbReference type="Rhea" id="RHEA-COMP:9584"/>
        <dbReference type="Rhea" id="RHEA-COMP:9586"/>
        <dbReference type="ChEBI" id="CHEBI:15444"/>
        <dbReference type="ChEBI" id="CHEBI:43474"/>
        <dbReference type="ChEBI" id="CHEBI:58601"/>
        <dbReference type="EC" id="2.4.1.1"/>
    </reaction>
</comment>
<keyword evidence="6 11" id="KW-0808">Transferase</keyword>
<dbReference type="PIRSF" id="PIRSF000460">
    <property type="entry name" value="Pprylas_GlgP"/>
    <property type="match status" value="1"/>
</dbReference>
<evidence type="ECO:0000313" key="12">
    <source>
        <dbReference type="EMBL" id="KAB2338925.1"/>
    </source>
</evidence>
<dbReference type="NCBIfam" id="TIGR02093">
    <property type="entry name" value="P_ylase"/>
    <property type="match status" value="1"/>
</dbReference>
<evidence type="ECO:0000256" key="8">
    <source>
        <dbReference type="ARBA" id="ARBA00023277"/>
    </source>
</evidence>
<evidence type="ECO:0000256" key="2">
    <source>
        <dbReference type="ARBA" id="ARBA00001933"/>
    </source>
</evidence>
<evidence type="ECO:0000256" key="10">
    <source>
        <dbReference type="PIRSR" id="PIRSR000460-1"/>
    </source>
</evidence>
<protein>
    <recommendedName>
        <fullName evidence="11">Alpha-1,4 glucan phosphorylase</fullName>
        <ecNumber evidence="11">2.4.1.1</ecNumber>
    </recommendedName>
</protein>
<evidence type="ECO:0000256" key="6">
    <source>
        <dbReference type="ARBA" id="ARBA00022679"/>
    </source>
</evidence>
<evidence type="ECO:0000256" key="7">
    <source>
        <dbReference type="ARBA" id="ARBA00022898"/>
    </source>
</evidence>
<dbReference type="GO" id="GO:0005737">
    <property type="term" value="C:cytoplasm"/>
    <property type="evidence" value="ECO:0007669"/>
    <property type="project" value="TreeGrafter"/>
</dbReference>
<comment type="caution">
    <text evidence="12">The sequence shown here is derived from an EMBL/GenBank/DDBJ whole genome shotgun (WGS) entry which is preliminary data.</text>
</comment>
<dbReference type="OrthoDB" id="9760804at2"/>
<dbReference type="Proteomes" id="UP000481030">
    <property type="component" value="Unassembled WGS sequence"/>
</dbReference>
<comment type="cofactor">
    <cofactor evidence="2 11">
        <name>pyridoxal 5'-phosphate</name>
        <dbReference type="ChEBI" id="CHEBI:597326"/>
    </cofactor>
</comment>
<dbReference type="InterPro" id="IPR000811">
    <property type="entry name" value="Glyco_trans_35"/>
</dbReference>
<dbReference type="SUPFAM" id="SSF53756">
    <property type="entry name" value="UDP-Glycosyltransferase/glycogen phosphorylase"/>
    <property type="match status" value="1"/>
</dbReference>
<reference evidence="12 13" key="1">
    <citation type="journal article" date="2016" name="Antonie Van Leeuwenhoek">
        <title>Bacillus depressus sp. nov., isolated from soil of a sunflower field.</title>
        <authorList>
            <person name="Wei X."/>
            <person name="Xin D."/>
            <person name="Xin Y."/>
            <person name="Zhang H."/>
            <person name="Wang T."/>
            <person name="Zhang J."/>
        </authorList>
    </citation>
    <scope>NUCLEOTIDE SEQUENCE [LARGE SCALE GENOMIC DNA]</scope>
    <source>
        <strain evidence="12 13">BZ1</strain>
    </source>
</reference>
<comment type="similarity">
    <text evidence="3 11">Belongs to the glycogen phosphorylase family.</text>
</comment>
<comment type="function">
    <text evidence="11">Allosteric enzyme that catalyzes the rate-limiting step in glycogen catabolism, the phosphorolytic cleavage of glycogen to produce glucose-1-phosphate, and plays a central role in maintaining cellular and organismal glucose homeostasis.</text>
</comment>
<evidence type="ECO:0000313" key="13">
    <source>
        <dbReference type="Proteomes" id="UP000481030"/>
    </source>
</evidence>
<dbReference type="FunFam" id="3.40.50.2000:FF:000003">
    <property type="entry name" value="Alpha-1,4 glucan phosphorylase"/>
    <property type="match status" value="1"/>
</dbReference>
<name>A0A6L3VIU2_9BACI</name>
<keyword evidence="13" id="KW-1185">Reference proteome</keyword>
<evidence type="ECO:0000256" key="4">
    <source>
        <dbReference type="ARBA" id="ARBA00022533"/>
    </source>
</evidence>
<dbReference type="Pfam" id="PF00343">
    <property type="entry name" value="Phosphorylase"/>
    <property type="match status" value="1"/>
</dbReference>
<keyword evidence="8 11" id="KW-0119">Carbohydrate metabolism</keyword>
<proteinExistence type="inferred from homology"/>
<dbReference type="GO" id="GO:0005980">
    <property type="term" value="P:glycogen catabolic process"/>
    <property type="evidence" value="ECO:0007669"/>
    <property type="project" value="UniProtKB-ARBA"/>
</dbReference>
<comment type="function">
    <text evidence="9">Phosphorylase is an important allosteric enzyme in carbohydrate metabolism. Enzymes from different sources differ in their regulatory mechanisms and in their natural substrates. However, all known phosphorylases share catalytic and structural properties.</text>
</comment>
<evidence type="ECO:0000256" key="9">
    <source>
        <dbReference type="ARBA" id="ARBA00025174"/>
    </source>
</evidence>
<dbReference type="InterPro" id="IPR035090">
    <property type="entry name" value="Pyridoxal_P_attach_site"/>
</dbReference>
<dbReference type="FunFam" id="3.40.50.2000:FF:000139">
    <property type="entry name" value="Alpha-1,4 glucan phosphorylase"/>
    <property type="match status" value="1"/>
</dbReference>
<dbReference type="GO" id="GO:0030170">
    <property type="term" value="F:pyridoxal phosphate binding"/>
    <property type="evidence" value="ECO:0007669"/>
    <property type="project" value="InterPro"/>
</dbReference>
<gene>
    <name evidence="12" type="ORF">F7731_05115</name>
</gene>
<dbReference type="PROSITE" id="PS00102">
    <property type="entry name" value="PHOSPHORYLASE"/>
    <property type="match status" value="1"/>
</dbReference>
<dbReference type="Gene3D" id="3.40.50.2000">
    <property type="entry name" value="Glycogen Phosphorylase B"/>
    <property type="match status" value="2"/>
</dbReference>
<keyword evidence="5 11" id="KW-0328">Glycosyltransferase</keyword>
<dbReference type="GO" id="GO:0008184">
    <property type="term" value="F:glycogen phosphorylase activity"/>
    <property type="evidence" value="ECO:0007669"/>
    <property type="project" value="InterPro"/>
</dbReference>